<proteinExistence type="predicted"/>
<name>A0ABS2PFV5_9BACL</name>
<organism evidence="1 2">
    <name type="scientific">Geomicrobium sediminis</name>
    <dbReference type="NCBI Taxonomy" id="1347788"/>
    <lineage>
        <taxon>Bacteria</taxon>
        <taxon>Bacillati</taxon>
        <taxon>Bacillota</taxon>
        <taxon>Bacilli</taxon>
        <taxon>Bacillales</taxon>
        <taxon>Geomicrobium</taxon>
    </lineage>
</organism>
<gene>
    <name evidence="1" type="ORF">JOD17_002957</name>
</gene>
<dbReference type="Proteomes" id="UP000741863">
    <property type="component" value="Unassembled WGS sequence"/>
</dbReference>
<sequence>MCNVCDGTGIVYTQLSYGLQAVGCIACPPAEHDRRESERIEKYESLKKRIEDHINTRRCAV</sequence>
<evidence type="ECO:0000313" key="2">
    <source>
        <dbReference type="Proteomes" id="UP000741863"/>
    </source>
</evidence>
<evidence type="ECO:0000313" key="1">
    <source>
        <dbReference type="EMBL" id="MBM7633861.1"/>
    </source>
</evidence>
<reference evidence="1 2" key="1">
    <citation type="submission" date="2021-01" db="EMBL/GenBank/DDBJ databases">
        <title>Genomic Encyclopedia of Type Strains, Phase IV (KMG-IV): sequencing the most valuable type-strain genomes for metagenomic binning, comparative biology and taxonomic classification.</title>
        <authorList>
            <person name="Goeker M."/>
        </authorList>
    </citation>
    <scope>NUCLEOTIDE SEQUENCE [LARGE SCALE GENOMIC DNA]</scope>
    <source>
        <strain evidence="1 2">DSM 25540</strain>
    </source>
</reference>
<accession>A0ABS2PFV5</accession>
<dbReference type="RefSeq" id="WP_169963395.1">
    <property type="nucleotide sequence ID" value="NZ_JAFBEC010000008.1"/>
</dbReference>
<comment type="caution">
    <text evidence="1">The sequence shown here is derived from an EMBL/GenBank/DDBJ whole genome shotgun (WGS) entry which is preliminary data.</text>
</comment>
<keyword evidence="2" id="KW-1185">Reference proteome</keyword>
<dbReference type="EMBL" id="JAFBEC010000008">
    <property type="protein sequence ID" value="MBM7633861.1"/>
    <property type="molecule type" value="Genomic_DNA"/>
</dbReference>
<protein>
    <submittedName>
        <fullName evidence="1">Uncharacterized protein</fullName>
    </submittedName>
</protein>